<sequence>MAFPKLTEAILKDDWRTLPFAVEEIYAHCKPMRFNPSAPADHPEFVPKLKPCNGAANRSADVNPVQPWDGRIGYALW</sequence>
<evidence type="ECO:0000313" key="2">
    <source>
        <dbReference type="Proteomes" id="UP000390335"/>
    </source>
</evidence>
<reference evidence="1 2" key="1">
    <citation type="journal article" date="2020" name="Genome Biol. Evol.">
        <title>Rhizobium dioscoreae sp. nov., a plant growth-promoting bacterium isolated from yam (Dioscorea species).</title>
        <authorList>
            <person name="Ouyabe M."/>
            <person name="Tanaka N."/>
            <person name="Shiwa Y."/>
            <person name="Fujita N."/>
            <person name="Kikuno H."/>
            <person name="Babil P."/>
            <person name="Shiwachi H."/>
        </authorList>
    </citation>
    <scope>NUCLEOTIDE SEQUENCE [LARGE SCALE GENOMIC DNA]</scope>
    <source>
        <strain evidence="1 2">S-93</strain>
    </source>
</reference>
<evidence type="ECO:0000313" key="1">
    <source>
        <dbReference type="EMBL" id="GES52423.1"/>
    </source>
</evidence>
<gene>
    <name evidence="1" type="ORF">RsS93_50370</name>
</gene>
<accession>A0ABQ0ZAZ0</accession>
<keyword evidence="2" id="KW-1185">Reference proteome</keyword>
<name>A0ABQ0ZAZ0_9HYPH</name>
<protein>
    <submittedName>
        <fullName evidence="1">Uncharacterized protein</fullName>
    </submittedName>
</protein>
<proteinExistence type="predicted"/>
<comment type="caution">
    <text evidence="1">The sequence shown here is derived from an EMBL/GenBank/DDBJ whole genome shotgun (WGS) entry which is preliminary data.</text>
</comment>
<dbReference type="EMBL" id="BLAJ01000007">
    <property type="protein sequence ID" value="GES52423.1"/>
    <property type="molecule type" value="Genomic_DNA"/>
</dbReference>
<dbReference type="Proteomes" id="UP000390335">
    <property type="component" value="Unassembled WGS sequence"/>
</dbReference>
<organism evidence="1 2">
    <name type="scientific">Rhizobium dioscoreae</name>
    <dbReference type="NCBI Taxonomy" id="2653122"/>
    <lineage>
        <taxon>Bacteria</taxon>
        <taxon>Pseudomonadati</taxon>
        <taxon>Pseudomonadota</taxon>
        <taxon>Alphaproteobacteria</taxon>
        <taxon>Hyphomicrobiales</taxon>
        <taxon>Rhizobiaceae</taxon>
        <taxon>Rhizobium/Agrobacterium group</taxon>
        <taxon>Rhizobium</taxon>
    </lineage>
</organism>